<accession>A0A2H3DMQ2</accession>
<protein>
    <submittedName>
        <fullName evidence="2">Uncharacterized protein</fullName>
    </submittedName>
</protein>
<reference evidence="3" key="1">
    <citation type="journal article" date="2017" name="Nat. Ecol. Evol.">
        <title>Genome expansion and lineage-specific genetic innovations in the forest pathogenic fungi Armillaria.</title>
        <authorList>
            <person name="Sipos G."/>
            <person name="Prasanna A.N."/>
            <person name="Walter M.C."/>
            <person name="O'Connor E."/>
            <person name="Balint B."/>
            <person name="Krizsan K."/>
            <person name="Kiss B."/>
            <person name="Hess J."/>
            <person name="Varga T."/>
            <person name="Slot J."/>
            <person name="Riley R."/>
            <person name="Boka B."/>
            <person name="Rigling D."/>
            <person name="Barry K."/>
            <person name="Lee J."/>
            <person name="Mihaltcheva S."/>
            <person name="LaButti K."/>
            <person name="Lipzen A."/>
            <person name="Waldron R."/>
            <person name="Moloney N.M."/>
            <person name="Sperisen C."/>
            <person name="Kredics L."/>
            <person name="Vagvoelgyi C."/>
            <person name="Patrignani A."/>
            <person name="Fitzpatrick D."/>
            <person name="Nagy I."/>
            <person name="Doyle S."/>
            <person name="Anderson J.B."/>
            <person name="Grigoriev I.V."/>
            <person name="Gueldener U."/>
            <person name="Muensterkoetter M."/>
            <person name="Nagy L.G."/>
        </authorList>
    </citation>
    <scope>NUCLEOTIDE SEQUENCE [LARGE SCALE GENOMIC DNA]</scope>
    <source>
        <strain evidence="3">Ar21-2</strain>
    </source>
</reference>
<keyword evidence="1" id="KW-0812">Transmembrane</keyword>
<keyword evidence="1" id="KW-1133">Transmembrane helix</keyword>
<dbReference type="AlphaFoldDB" id="A0A2H3DMQ2"/>
<dbReference type="InParanoid" id="A0A2H3DMQ2"/>
<evidence type="ECO:0000313" key="2">
    <source>
        <dbReference type="EMBL" id="PBK92752.1"/>
    </source>
</evidence>
<proteinExistence type="predicted"/>
<evidence type="ECO:0000313" key="3">
    <source>
        <dbReference type="Proteomes" id="UP000217790"/>
    </source>
</evidence>
<organism evidence="2 3">
    <name type="scientific">Armillaria gallica</name>
    <name type="common">Bulbous honey fungus</name>
    <name type="synonym">Armillaria bulbosa</name>
    <dbReference type="NCBI Taxonomy" id="47427"/>
    <lineage>
        <taxon>Eukaryota</taxon>
        <taxon>Fungi</taxon>
        <taxon>Dikarya</taxon>
        <taxon>Basidiomycota</taxon>
        <taxon>Agaricomycotina</taxon>
        <taxon>Agaricomycetes</taxon>
        <taxon>Agaricomycetidae</taxon>
        <taxon>Agaricales</taxon>
        <taxon>Marasmiineae</taxon>
        <taxon>Physalacriaceae</taxon>
        <taxon>Armillaria</taxon>
    </lineage>
</organism>
<feature type="transmembrane region" description="Helical" evidence="1">
    <location>
        <begin position="20"/>
        <end position="44"/>
    </location>
</feature>
<sequence>MPTLPRLWLSFPCFRPTLRVVIFCRIASTEYLLATILWLAAGPLRLIPQEMRARFFPHTPSCSDSSEGTMLSLQGCAFHSCGRRAYGTSASHHLPFLSTSTVLRRET</sequence>
<name>A0A2H3DMQ2_ARMGA</name>
<keyword evidence="1" id="KW-0472">Membrane</keyword>
<dbReference type="Proteomes" id="UP000217790">
    <property type="component" value="Unassembled WGS sequence"/>
</dbReference>
<evidence type="ECO:0000256" key="1">
    <source>
        <dbReference type="SAM" id="Phobius"/>
    </source>
</evidence>
<keyword evidence="3" id="KW-1185">Reference proteome</keyword>
<gene>
    <name evidence="2" type="ORF">ARMGADRAFT_172307</name>
</gene>
<dbReference type="EMBL" id="KZ293658">
    <property type="protein sequence ID" value="PBK92752.1"/>
    <property type="molecule type" value="Genomic_DNA"/>
</dbReference>